<dbReference type="GO" id="GO:0007131">
    <property type="term" value="P:reciprocal meiotic recombination"/>
    <property type="evidence" value="ECO:0007669"/>
    <property type="project" value="InterPro"/>
</dbReference>
<feature type="region of interest" description="Disordered" evidence="1">
    <location>
        <begin position="212"/>
        <end position="231"/>
    </location>
</feature>
<name>W4FDQ6_APHAT</name>
<dbReference type="GO" id="GO:0000795">
    <property type="term" value="C:synaptonemal complex"/>
    <property type="evidence" value="ECO:0007669"/>
    <property type="project" value="InterPro"/>
</dbReference>
<organism evidence="2">
    <name type="scientific">Aphanomyces astaci</name>
    <name type="common">Crayfish plague agent</name>
    <dbReference type="NCBI Taxonomy" id="112090"/>
    <lineage>
        <taxon>Eukaryota</taxon>
        <taxon>Sar</taxon>
        <taxon>Stramenopiles</taxon>
        <taxon>Oomycota</taxon>
        <taxon>Saprolegniomycetes</taxon>
        <taxon>Saprolegniales</taxon>
        <taxon>Verrucalvaceae</taxon>
        <taxon>Aphanomyces</taxon>
    </lineage>
</organism>
<feature type="region of interest" description="Disordered" evidence="1">
    <location>
        <begin position="238"/>
        <end position="268"/>
    </location>
</feature>
<dbReference type="InterPro" id="IPR013083">
    <property type="entry name" value="Znf_RING/FYVE/PHD"/>
</dbReference>
<dbReference type="InterPro" id="IPR042448">
    <property type="entry name" value="CCNB1IP1"/>
</dbReference>
<dbReference type="RefSeq" id="XP_009845634.1">
    <property type="nucleotide sequence ID" value="XM_009847332.1"/>
</dbReference>
<protein>
    <submittedName>
        <fullName evidence="2">Uncharacterized protein</fullName>
    </submittedName>
</protein>
<dbReference type="VEuPathDB" id="FungiDB:H257_18299"/>
<gene>
    <name evidence="2" type="ORF">H257_18299</name>
</gene>
<feature type="non-terminal residue" evidence="2">
    <location>
        <position position="304"/>
    </location>
</feature>
<dbReference type="PANTHER" id="PTHR14305:SF0">
    <property type="entry name" value="E3 UBIQUITIN-PROTEIN LIGASE CCNB1IP1"/>
    <property type="match status" value="1"/>
</dbReference>
<evidence type="ECO:0000256" key="1">
    <source>
        <dbReference type="SAM" id="MobiDB-lite"/>
    </source>
</evidence>
<evidence type="ECO:0000313" key="2">
    <source>
        <dbReference type="EMBL" id="ETV64868.1"/>
    </source>
</evidence>
<dbReference type="GeneID" id="20820295"/>
<dbReference type="GO" id="GO:0061630">
    <property type="term" value="F:ubiquitin protein ligase activity"/>
    <property type="evidence" value="ECO:0007669"/>
    <property type="project" value="InterPro"/>
</dbReference>
<accession>W4FDQ6</accession>
<dbReference type="Gene3D" id="3.30.40.10">
    <property type="entry name" value="Zinc/RING finger domain, C3HC4 (zinc finger)"/>
    <property type="match status" value="1"/>
</dbReference>
<sequence>MENSRISSEIDPHVHEEGKKEAIWSSFKLRCNACWEVLCGSNGPQTCYRTSCSHIFCEKDAYKHFGDGDLTCPACQEDLSQRPGSICEMTVKSATDPRKLEVIWEEMLADPTSCLGQIQGAFAFLLFQHAQENFRQERLRNALVEEHNGYQQQHGERYLQMKSYTEKLEEELQEFKNKVTTLTTSNDDLREAYKDKSRKCRNWEKMVKALKTQNQGPGQRVMSAQPSGRLPLGPSSPKFANTMASVASSKPMPRPPYASNNGTQRPGLQALKAPDFEAAAAAFTCQLPCHTLGQTLARARRDTL</sequence>
<dbReference type="SUPFAM" id="SSF57850">
    <property type="entry name" value="RING/U-box"/>
    <property type="match status" value="1"/>
</dbReference>
<dbReference type="PANTHER" id="PTHR14305">
    <property type="entry name" value="E3 UBIQUITIN-PROTEIN LIGASE CCNB1IP1"/>
    <property type="match status" value="1"/>
</dbReference>
<dbReference type="AlphaFoldDB" id="W4FDQ6"/>
<feature type="compositionally biased region" description="Polar residues" evidence="1">
    <location>
        <begin position="212"/>
        <end position="225"/>
    </location>
</feature>
<feature type="compositionally biased region" description="Polar residues" evidence="1">
    <location>
        <begin position="238"/>
        <end position="248"/>
    </location>
</feature>
<dbReference type="EMBL" id="KI913266">
    <property type="protein sequence ID" value="ETV64868.1"/>
    <property type="molecule type" value="Genomic_DNA"/>
</dbReference>
<proteinExistence type="predicted"/>
<dbReference type="OrthoDB" id="77709at2759"/>
<reference evidence="2" key="1">
    <citation type="submission" date="2013-12" db="EMBL/GenBank/DDBJ databases">
        <title>The Genome Sequence of Aphanomyces astaci APO3.</title>
        <authorList>
            <consortium name="The Broad Institute Genomics Platform"/>
            <person name="Russ C."/>
            <person name="Tyler B."/>
            <person name="van West P."/>
            <person name="Dieguez-Uribeondo J."/>
            <person name="Young S.K."/>
            <person name="Zeng Q."/>
            <person name="Gargeya S."/>
            <person name="Fitzgerald M."/>
            <person name="Abouelleil A."/>
            <person name="Alvarado L."/>
            <person name="Chapman S.B."/>
            <person name="Gainer-Dewar J."/>
            <person name="Goldberg J."/>
            <person name="Griggs A."/>
            <person name="Gujja S."/>
            <person name="Hansen M."/>
            <person name="Howarth C."/>
            <person name="Imamovic A."/>
            <person name="Ireland A."/>
            <person name="Larimer J."/>
            <person name="McCowan C."/>
            <person name="Murphy C."/>
            <person name="Pearson M."/>
            <person name="Poon T.W."/>
            <person name="Priest M."/>
            <person name="Roberts A."/>
            <person name="Saif S."/>
            <person name="Shea T."/>
            <person name="Sykes S."/>
            <person name="Wortman J."/>
            <person name="Nusbaum C."/>
            <person name="Birren B."/>
        </authorList>
    </citation>
    <scope>NUCLEOTIDE SEQUENCE [LARGE SCALE GENOMIC DNA]</scope>
    <source>
        <strain evidence="2">APO3</strain>
    </source>
</reference>